<evidence type="ECO:0000313" key="1">
    <source>
        <dbReference type="EMBL" id="MBX40372.1"/>
    </source>
</evidence>
<reference evidence="1" key="1">
    <citation type="submission" date="2018-02" db="EMBL/GenBank/DDBJ databases">
        <title>Rhizophora mucronata_Transcriptome.</title>
        <authorList>
            <person name="Meera S.P."/>
            <person name="Sreeshan A."/>
            <person name="Augustine A."/>
        </authorList>
    </citation>
    <scope>NUCLEOTIDE SEQUENCE</scope>
    <source>
        <tissue evidence="1">Leaf</tissue>
    </source>
</reference>
<accession>A0A2P2ND35</accession>
<proteinExistence type="predicted"/>
<sequence length="29" mass="3403">MNNDILLDHSCMNTLTVRVYKSVLTKQKH</sequence>
<name>A0A2P2ND35_RHIMU</name>
<protein>
    <submittedName>
        <fullName evidence="1">Uncharacterized protein</fullName>
    </submittedName>
</protein>
<dbReference type="EMBL" id="GGEC01059888">
    <property type="protein sequence ID" value="MBX40372.1"/>
    <property type="molecule type" value="Transcribed_RNA"/>
</dbReference>
<dbReference type="AlphaFoldDB" id="A0A2P2ND35"/>
<organism evidence="1">
    <name type="scientific">Rhizophora mucronata</name>
    <name type="common">Asiatic mangrove</name>
    <dbReference type="NCBI Taxonomy" id="61149"/>
    <lineage>
        <taxon>Eukaryota</taxon>
        <taxon>Viridiplantae</taxon>
        <taxon>Streptophyta</taxon>
        <taxon>Embryophyta</taxon>
        <taxon>Tracheophyta</taxon>
        <taxon>Spermatophyta</taxon>
        <taxon>Magnoliopsida</taxon>
        <taxon>eudicotyledons</taxon>
        <taxon>Gunneridae</taxon>
        <taxon>Pentapetalae</taxon>
        <taxon>rosids</taxon>
        <taxon>fabids</taxon>
        <taxon>Malpighiales</taxon>
        <taxon>Rhizophoraceae</taxon>
        <taxon>Rhizophora</taxon>
    </lineage>
</organism>